<organism evidence="1 2">
    <name type="scientific">Rubellimicrobium thermophilum DSM 16684</name>
    <dbReference type="NCBI Taxonomy" id="1123069"/>
    <lineage>
        <taxon>Bacteria</taxon>
        <taxon>Pseudomonadati</taxon>
        <taxon>Pseudomonadota</taxon>
        <taxon>Alphaproteobacteria</taxon>
        <taxon>Rhodobacterales</taxon>
        <taxon>Roseobacteraceae</taxon>
        <taxon>Rubellimicrobium</taxon>
    </lineage>
</organism>
<proteinExistence type="predicted"/>
<dbReference type="PANTHER" id="PTHR38588:SF1">
    <property type="entry name" value="BLL0334 PROTEIN"/>
    <property type="match status" value="1"/>
</dbReference>
<dbReference type="Proteomes" id="UP000015346">
    <property type="component" value="Unassembled WGS sequence"/>
</dbReference>
<reference evidence="1 2" key="1">
    <citation type="journal article" date="2013" name="Stand. Genomic Sci.">
        <title>Genome sequence of the reddish-pigmented Rubellimicrobium thermophilum type strain (DSM 16684(T)), a member of the Roseobacter clade.</title>
        <authorList>
            <person name="Fiebig A."/>
            <person name="Riedel T."/>
            <person name="Gronow S."/>
            <person name="Petersen J."/>
            <person name="Klenk H.P."/>
            <person name="Goker M."/>
        </authorList>
    </citation>
    <scope>NUCLEOTIDE SEQUENCE [LARGE SCALE GENOMIC DNA]</scope>
    <source>
        <strain evidence="1 2">DSM 16684</strain>
    </source>
</reference>
<dbReference type="PANTHER" id="PTHR38588">
    <property type="entry name" value="BLL0334 PROTEIN"/>
    <property type="match status" value="1"/>
</dbReference>
<dbReference type="Pfam" id="PF06240">
    <property type="entry name" value="COXG"/>
    <property type="match status" value="1"/>
</dbReference>
<dbReference type="AlphaFoldDB" id="S9QY35"/>
<protein>
    <recommendedName>
        <fullName evidence="3">Carbon monoxide dehydrogenase subunit G</fullName>
    </recommendedName>
</protein>
<evidence type="ECO:0000313" key="1">
    <source>
        <dbReference type="EMBL" id="EPX86291.1"/>
    </source>
</evidence>
<sequence>MHLTGEQFIAAPPQRVWEALIDPGLLAPLIPGCRSMSGNPASGYDIVAERSVAGVEVSMTGRIDLSDIRPGEGVRLHASGEAGRFGAARGTARIVLMPEKEGEREGTRLGWDLEAQTEGLLATFPRLVVESVARRVAHGFVERFAAAIEGREARRGWLSRLKGR</sequence>
<comment type="caution">
    <text evidence="1">The sequence shown here is derived from an EMBL/GenBank/DDBJ whole genome shotgun (WGS) entry which is preliminary data.</text>
</comment>
<dbReference type="Gene3D" id="3.30.530.20">
    <property type="match status" value="1"/>
</dbReference>
<dbReference type="EMBL" id="AOLV01000010">
    <property type="protein sequence ID" value="EPX86291.1"/>
    <property type="molecule type" value="Genomic_DNA"/>
</dbReference>
<dbReference type="InterPro" id="IPR010419">
    <property type="entry name" value="CO_DH_gsu"/>
</dbReference>
<dbReference type="CDD" id="cd05018">
    <property type="entry name" value="CoxG"/>
    <property type="match status" value="1"/>
</dbReference>
<keyword evidence="2" id="KW-1185">Reference proteome</keyword>
<evidence type="ECO:0008006" key="3">
    <source>
        <dbReference type="Google" id="ProtNLM"/>
    </source>
</evidence>
<dbReference type="InterPro" id="IPR023393">
    <property type="entry name" value="START-like_dom_sf"/>
</dbReference>
<dbReference type="STRING" id="1123069.ruthe_01105"/>
<dbReference type="OrthoDB" id="9787428at2"/>
<dbReference type="RefSeq" id="WP_021097199.1">
    <property type="nucleotide sequence ID" value="NZ_KE557320.1"/>
</dbReference>
<dbReference type="HOGENOM" id="CLU_046420_1_0_5"/>
<evidence type="ECO:0000313" key="2">
    <source>
        <dbReference type="Proteomes" id="UP000015346"/>
    </source>
</evidence>
<gene>
    <name evidence="1" type="ORF">ruthe_01105</name>
</gene>
<dbReference type="SUPFAM" id="SSF55961">
    <property type="entry name" value="Bet v1-like"/>
    <property type="match status" value="1"/>
</dbReference>
<name>S9QY35_9RHOB</name>
<accession>S9QY35</accession>